<organism evidence="2 3">
    <name type="scientific">Vespula maculifrons</name>
    <name type="common">Eastern yellow jacket</name>
    <name type="synonym">Wasp</name>
    <dbReference type="NCBI Taxonomy" id="7453"/>
    <lineage>
        <taxon>Eukaryota</taxon>
        <taxon>Metazoa</taxon>
        <taxon>Ecdysozoa</taxon>
        <taxon>Arthropoda</taxon>
        <taxon>Hexapoda</taxon>
        <taxon>Insecta</taxon>
        <taxon>Pterygota</taxon>
        <taxon>Neoptera</taxon>
        <taxon>Endopterygota</taxon>
        <taxon>Hymenoptera</taxon>
        <taxon>Apocrita</taxon>
        <taxon>Aculeata</taxon>
        <taxon>Vespoidea</taxon>
        <taxon>Vespidae</taxon>
        <taxon>Vespinae</taxon>
        <taxon>Vespula</taxon>
    </lineage>
</organism>
<feature type="compositionally biased region" description="Basic and acidic residues" evidence="1">
    <location>
        <begin position="863"/>
        <end position="952"/>
    </location>
</feature>
<feature type="compositionally biased region" description="Basic and acidic residues" evidence="1">
    <location>
        <begin position="155"/>
        <end position="216"/>
    </location>
</feature>
<protein>
    <submittedName>
        <fullName evidence="2">Protein PFC0760c-like</fullName>
    </submittedName>
</protein>
<comment type="caution">
    <text evidence="2">The sequence shown here is derived from an EMBL/GenBank/DDBJ whole genome shotgun (WGS) entry which is preliminary data.</text>
</comment>
<feature type="compositionally biased region" description="Basic and acidic residues" evidence="1">
    <location>
        <begin position="584"/>
        <end position="596"/>
    </location>
</feature>
<evidence type="ECO:0000313" key="3">
    <source>
        <dbReference type="Proteomes" id="UP001607303"/>
    </source>
</evidence>
<feature type="region of interest" description="Disordered" evidence="1">
    <location>
        <begin position="138"/>
        <end position="222"/>
    </location>
</feature>
<feature type="compositionally biased region" description="Basic and acidic residues" evidence="1">
    <location>
        <begin position="11"/>
        <end position="124"/>
    </location>
</feature>
<feature type="compositionally biased region" description="Basic and acidic residues" evidence="1">
    <location>
        <begin position="750"/>
        <end position="824"/>
    </location>
</feature>
<evidence type="ECO:0000256" key="1">
    <source>
        <dbReference type="SAM" id="MobiDB-lite"/>
    </source>
</evidence>
<name>A0ABD2AMS1_VESMC</name>
<feature type="compositionally biased region" description="Gly residues" evidence="1">
    <location>
        <begin position="1070"/>
        <end position="1084"/>
    </location>
</feature>
<feature type="compositionally biased region" description="Basic and acidic residues" evidence="1">
    <location>
        <begin position="675"/>
        <end position="691"/>
    </location>
</feature>
<feature type="region of interest" description="Disordered" evidence="1">
    <location>
        <begin position="578"/>
        <end position="597"/>
    </location>
</feature>
<dbReference type="Proteomes" id="UP001607303">
    <property type="component" value="Unassembled WGS sequence"/>
</dbReference>
<feature type="compositionally biased region" description="Basic and acidic residues" evidence="1">
    <location>
        <begin position="715"/>
        <end position="729"/>
    </location>
</feature>
<dbReference type="InterPro" id="IPR031959">
    <property type="entry name" value="DUF4779"/>
</dbReference>
<feature type="region of interest" description="Disordered" evidence="1">
    <location>
        <begin position="9"/>
        <end position="124"/>
    </location>
</feature>
<sequence length="1096" mass="125929">MFYLHLIQAGDHGDGVDVKGDKHIVKGGGSKHEEDHHESRGEKGDEWYEKIHESENGEKGHHDKEDHERSYEEKDGQDKKKHEEGGHYSEHHHGVKGEKNAKFEEEGKHQKGHSTKGEHSIFKKDEYEKKHDFYDEYHEDGDQENHGAYHKKHEATKGNHEKKGHHDSDYNEYEHGKQSKHEKGHHSHDQKGKKSAEGHDDHHHHDEKYGKKEGHSSGKKWLKKSKRSQFSLHCGLGGGIMGTYRRSMAIWLSLFLYLLEQSRTSKAGLQRNSKNGVENILLEEIVLARRNNTTKLLGAAAIESPIKANERILSLINGKSDLVFPNYNPVQDQSIAQSQAMIVSLNDTKDLENLDHVLAFSGYEPQKVNLRNDKRKILDSFNNDRVTSSRQPKTTDSTTVLPYVKMQYSVPRRLQSNRRNSNEGNHPSTAFYQKVSQPITQTDPNVIVVNTETSSKKFAIKNPALPRMYKSEEELSNIEVTKPTYHIPTRKIKNDETKIKKDIEENVSVRPKLKKIRKKVKIFNVVTLPLVTTPLSVYNYTVLNRMVNNHKSLLESPIVQPIASQKINDIVYQNDSLASNNQPDLKRQESASKSDSELGISKKYTAIPTPFSYSTKHSGNVKQVQTTSINSVTPKNIIGTKESLIASDSKVNPVSNYEDKINLLGANQETRYSYRKESPIEKQRKNYEKFESNINDASSSRSNLMSEESIDSDENIEKSNKRTQHRNDLYEVSESASLEDDSESNSDNADSDHFESYEFPETSKKKDDYYDNPNKKDVDHSQDVKRHEGDQHYETSNLKKIDRDNNYEETKHEENLDHVSEEYQMKNNNQDDDQDENSAHNYKYVKKSESSAGNSDGGGGDGEGEKEFTKGGEVEQNEDYYKKQGNKEEKAYKIWHEHDKTKKGYHDKEQHNKEYEEKDGEKKEHGEDGEYYQDHYQDEKGKKEAEFNEKGEHKKGHNTKGEHSVHKKDEYEKKTEFFDEFHEDGDSEKDGGYYNKHEAEKGGKMKSGHYDEAFKEDKYGNSKEYKESEYHDEEKGKGSKEGQESHYDHEKKYKEKGAHESGKKWMMDSGNGGDGKNDGDGGSGNEKAGDDHNHRR</sequence>
<feature type="region of interest" description="Disordered" evidence="1">
    <location>
        <begin position="675"/>
        <end position="1096"/>
    </location>
</feature>
<proteinExistence type="predicted"/>
<accession>A0ABD2AMS1</accession>
<keyword evidence="3" id="KW-1185">Reference proteome</keyword>
<feature type="compositionally biased region" description="Basic and acidic residues" evidence="1">
    <location>
        <begin position="1087"/>
        <end position="1096"/>
    </location>
</feature>
<dbReference type="AlphaFoldDB" id="A0ABD2AMS1"/>
<feature type="compositionally biased region" description="Low complexity" evidence="1">
    <location>
        <begin position="698"/>
        <end position="707"/>
    </location>
</feature>
<reference evidence="2 3" key="1">
    <citation type="journal article" date="2024" name="Ann. Entomol. Soc. Am.">
        <title>Genomic analyses of the southern and eastern yellowjacket wasps (Hymenoptera: Vespidae) reveal evolutionary signatures of social life.</title>
        <authorList>
            <person name="Catto M.A."/>
            <person name="Caine P.B."/>
            <person name="Orr S.E."/>
            <person name="Hunt B.G."/>
            <person name="Goodisman M.A.D."/>
        </authorList>
    </citation>
    <scope>NUCLEOTIDE SEQUENCE [LARGE SCALE GENOMIC DNA]</scope>
    <source>
        <strain evidence="2">232</strain>
        <tissue evidence="2">Head and thorax</tissue>
    </source>
</reference>
<dbReference type="EMBL" id="JAYRBN010000116">
    <property type="protein sequence ID" value="KAL2721917.1"/>
    <property type="molecule type" value="Genomic_DNA"/>
</dbReference>
<gene>
    <name evidence="2" type="ORF">V1477_020737</name>
</gene>
<feature type="compositionally biased region" description="Basic and acidic residues" evidence="1">
    <location>
        <begin position="959"/>
        <end position="980"/>
    </location>
</feature>
<evidence type="ECO:0000313" key="2">
    <source>
        <dbReference type="EMBL" id="KAL2721917.1"/>
    </source>
</evidence>
<feature type="compositionally biased region" description="Basic and acidic residues" evidence="1">
    <location>
        <begin position="988"/>
        <end position="1066"/>
    </location>
</feature>
<dbReference type="Pfam" id="PF16009">
    <property type="entry name" value="DUF4779"/>
    <property type="match status" value="2"/>
</dbReference>